<dbReference type="InterPro" id="IPR051050">
    <property type="entry name" value="Lipid_II_flippase_MurJ/MviN"/>
</dbReference>
<dbReference type="GO" id="GO:0005886">
    <property type="term" value="C:plasma membrane"/>
    <property type="evidence" value="ECO:0007669"/>
    <property type="project" value="UniProtKB-SubCell"/>
</dbReference>
<dbReference type="PRINTS" id="PR01806">
    <property type="entry name" value="VIRFACTRMVIN"/>
</dbReference>
<dbReference type="PANTHER" id="PTHR47019">
    <property type="entry name" value="LIPID II FLIPPASE MURJ"/>
    <property type="match status" value="1"/>
</dbReference>
<feature type="transmembrane region" description="Helical" evidence="8">
    <location>
        <begin position="176"/>
        <end position="195"/>
    </location>
</feature>
<feature type="transmembrane region" description="Helical" evidence="8">
    <location>
        <begin position="148"/>
        <end position="170"/>
    </location>
</feature>
<evidence type="ECO:0000313" key="9">
    <source>
        <dbReference type="EMBL" id="SFV90884.1"/>
    </source>
</evidence>
<dbReference type="GO" id="GO:0015648">
    <property type="term" value="F:lipid-linked peptidoglycan transporter activity"/>
    <property type="evidence" value="ECO:0007669"/>
    <property type="project" value="TreeGrafter"/>
</dbReference>
<evidence type="ECO:0000256" key="5">
    <source>
        <dbReference type="ARBA" id="ARBA00022984"/>
    </source>
</evidence>
<organism evidence="9">
    <name type="scientific">hydrothermal vent metagenome</name>
    <dbReference type="NCBI Taxonomy" id="652676"/>
    <lineage>
        <taxon>unclassified sequences</taxon>
        <taxon>metagenomes</taxon>
        <taxon>ecological metagenomes</taxon>
    </lineage>
</organism>
<dbReference type="PANTHER" id="PTHR47019:SF1">
    <property type="entry name" value="LIPID II FLIPPASE MURJ"/>
    <property type="match status" value="1"/>
</dbReference>
<gene>
    <name evidence="9" type="ORF">MNB_SV-4-438</name>
</gene>
<feature type="transmembrane region" description="Helical" evidence="8">
    <location>
        <begin position="270"/>
        <end position="287"/>
    </location>
</feature>
<evidence type="ECO:0000256" key="2">
    <source>
        <dbReference type="ARBA" id="ARBA00022475"/>
    </source>
</evidence>
<feature type="transmembrane region" description="Helical" evidence="8">
    <location>
        <begin position="353"/>
        <end position="373"/>
    </location>
</feature>
<dbReference type="AlphaFoldDB" id="A0A1W1EAA9"/>
<dbReference type="EMBL" id="FPIB01000026">
    <property type="protein sequence ID" value="SFV90884.1"/>
    <property type="molecule type" value="Genomic_DNA"/>
</dbReference>
<name>A0A1W1EAA9_9ZZZZ</name>
<dbReference type="InterPro" id="IPR004268">
    <property type="entry name" value="MurJ"/>
</dbReference>
<feature type="transmembrane region" description="Helical" evidence="8">
    <location>
        <begin position="307"/>
        <end position="333"/>
    </location>
</feature>
<dbReference type="CDD" id="cd13123">
    <property type="entry name" value="MATE_MurJ_like"/>
    <property type="match status" value="1"/>
</dbReference>
<feature type="transmembrane region" description="Helical" evidence="8">
    <location>
        <begin position="438"/>
        <end position="460"/>
    </location>
</feature>
<evidence type="ECO:0000256" key="8">
    <source>
        <dbReference type="SAM" id="Phobius"/>
    </source>
</evidence>
<keyword evidence="2" id="KW-1003">Cell membrane</keyword>
<evidence type="ECO:0000256" key="3">
    <source>
        <dbReference type="ARBA" id="ARBA00022692"/>
    </source>
</evidence>
<keyword evidence="5" id="KW-0573">Peptidoglycan synthesis</keyword>
<keyword evidence="4" id="KW-0133">Cell shape</keyword>
<feature type="transmembrane region" description="Helical" evidence="8">
    <location>
        <begin position="119"/>
        <end position="141"/>
    </location>
</feature>
<dbReference type="GO" id="GO:0009252">
    <property type="term" value="P:peptidoglycan biosynthetic process"/>
    <property type="evidence" value="ECO:0007669"/>
    <property type="project" value="UniProtKB-KW"/>
</dbReference>
<feature type="transmembrane region" description="Helical" evidence="8">
    <location>
        <begin position="243"/>
        <end position="264"/>
    </location>
</feature>
<evidence type="ECO:0000256" key="6">
    <source>
        <dbReference type="ARBA" id="ARBA00022989"/>
    </source>
</evidence>
<keyword evidence="6 8" id="KW-1133">Transmembrane helix</keyword>
<proteinExistence type="inferred from homology"/>
<dbReference type="GO" id="GO:0008360">
    <property type="term" value="P:regulation of cell shape"/>
    <property type="evidence" value="ECO:0007669"/>
    <property type="project" value="UniProtKB-KW"/>
</dbReference>
<dbReference type="Pfam" id="PF03023">
    <property type="entry name" value="MurJ"/>
    <property type="match status" value="1"/>
</dbReference>
<protein>
    <submittedName>
        <fullName evidence="9">Proposed peptidoglycan lipid II flippase MurJ</fullName>
    </submittedName>
</protein>
<dbReference type="NCBIfam" id="TIGR01695">
    <property type="entry name" value="murJ_mviN"/>
    <property type="match status" value="1"/>
</dbReference>
<sequence length="465" mass="52381">MQLRSIFTNSFGILLSRITGLMRDILMASALGASVWSDMFFIAFKLPNLFRRIFAEGAFTQAFMPSFIASRHKGVFATTIFMRFLLFLLFFSLMVTFFPQPITKLMAWGWDWQLIEQTAPLTAINFWYLDLIFVVTFLATLLQYKEHFATTALSTALLNISMICALWLYMKHDPRTVAYALSIAVLVGEIIAHLYTLHRFKLDRLLVGGWRYRSSKDVKDETKHFNTLFLPGILGNSTPQISAFVDTLLATFLMSGSVSFLFYANRVFQLPLALIAIATATVLFPTVSKALKNGDEEKAYKNLTQAFWLLTFLLGAAMLGGMILAEPIVWLLFERGKFTQTETLQTAYVLQMYMVGLLPFGLAKLFSLFLYASHRHKKAAKVAIYSLIASVSSSLVLMQFMGAAGLALAGSIGGWVLFFFTVKEVGFDKLAAIVKDKYSLYFTITMVLFGISLFAINTWLTTLIR</sequence>
<evidence type="ECO:0000256" key="4">
    <source>
        <dbReference type="ARBA" id="ARBA00022960"/>
    </source>
</evidence>
<keyword evidence="7 8" id="KW-0472">Membrane</keyword>
<comment type="subcellular location">
    <subcellularLocation>
        <location evidence="1">Cell membrane</location>
        <topology evidence="1">Multi-pass membrane protein</topology>
    </subcellularLocation>
</comment>
<feature type="transmembrane region" description="Helical" evidence="8">
    <location>
        <begin position="21"/>
        <end position="43"/>
    </location>
</feature>
<dbReference type="GO" id="GO:0034204">
    <property type="term" value="P:lipid translocation"/>
    <property type="evidence" value="ECO:0007669"/>
    <property type="project" value="TreeGrafter"/>
</dbReference>
<feature type="transmembrane region" description="Helical" evidence="8">
    <location>
        <begin position="80"/>
        <end position="99"/>
    </location>
</feature>
<accession>A0A1W1EAA9</accession>
<feature type="transmembrane region" description="Helical" evidence="8">
    <location>
        <begin position="385"/>
        <end position="418"/>
    </location>
</feature>
<evidence type="ECO:0000256" key="7">
    <source>
        <dbReference type="ARBA" id="ARBA00023136"/>
    </source>
</evidence>
<reference evidence="9" key="1">
    <citation type="submission" date="2016-10" db="EMBL/GenBank/DDBJ databases">
        <authorList>
            <person name="de Groot N.N."/>
        </authorList>
    </citation>
    <scope>NUCLEOTIDE SEQUENCE</scope>
</reference>
<keyword evidence="3 8" id="KW-0812">Transmembrane</keyword>
<dbReference type="HAMAP" id="MF_02078">
    <property type="entry name" value="MurJ_MviN"/>
    <property type="match status" value="1"/>
</dbReference>
<evidence type="ECO:0000256" key="1">
    <source>
        <dbReference type="ARBA" id="ARBA00004651"/>
    </source>
</evidence>